<keyword evidence="2" id="KW-1185">Reference proteome</keyword>
<dbReference type="AlphaFoldDB" id="A0AAE1AT26"/>
<dbReference type="Proteomes" id="UP001283361">
    <property type="component" value="Unassembled WGS sequence"/>
</dbReference>
<accession>A0AAE1AT26</accession>
<evidence type="ECO:0000313" key="1">
    <source>
        <dbReference type="EMBL" id="KAK3793463.1"/>
    </source>
</evidence>
<reference evidence="1" key="1">
    <citation type="journal article" date="2023" name="G3 (Bethesda)">
        <title>A reference genome for the long-term kleptoplast-retaining sea slug Elysia crispata morphotype clarki.</title>
        <authorList>
            <person name="Eastman K.E."/>
            <person name="Pendleton A.L."/>
            <person name="Shaikh M.A."/>
            <person name="Suttiyut T."/>
            <person name="Ogas R."/>
            <person name="Tomko P."/>
            <person name="Gavelis G."/>
            <person name="Widhalm J.R."/>
            <person name="Wisecaver J.H."/>
        </authorList>
    </citation>
    <scope>NUCLEOTIDE SEQUENCE</scope>
    <source>
        <strain evidence="1">ECLA1</strain>
    </source>
</reference>
<comment type="caution">
    <text evidence="1">The sequence shown here is derived from an EMBL/GenBank/DDBJ whole genome shotgun (WGS) entry which is preliminary data.</text>
</comment>
<evidence type="ECO:0000313" key="2">
    <source>
        <dbReference type="Proteomes" id="UP001283361"/>
    </source>
</evidence>
<proteinExistence type="predicted"/>
<sequence>MTICMQPIVEHPVLGDEFGDDHRTLVIPYLEMSLTRVIPYLEMSLGIIIRQWSWRRQHLSTSFCGPRSSVFSRILPSSHLKPMQGYLRVTHVMEIS</sequence>
<gene>
    <name evidence="1" type="ORF">RRG08_066315</name>
</gene>
<name>A0AAE1AT26_9GAST</name>
<protein>
    <submittedName>
        <fullName evidence="1">Uncharacterized protein</fullName>
    </submittedName>
</protein>
<organism evidence="1 2">
    <name type="scientific">Elysia crispata</name>
    <name type="common">lettuce slug</name>
    <dbReference type="NCBI Taxonomy" id="231223"/>
    <lineage>
        <taxon>Eukaryota</taxon>
        <taxon>Metazoa</taxon>
        <taxon>Spiralia</taxon>
        <taxon>Lophotrochozoa</taxon>
        <taxon>Mollusca</taxon>
        <taxon>Gastropoda</taxon>
        <taxon>Heterobranchia</taxon>
        <taxon>Euthyneura</taxon>
        <taxon>Panpulmonata</taxon>
        <taxon>Sacoglossa</taxon>
        <taxon>Placobranchoidea</taxon>
        <taxon>Plakobranchidae</taxon>
        <taxon>Elysia</taxon>
    </lineage>
</organism>
<dbReference type="EMBL" id="JAWDGP010001232">
    <property type="protein sequence ID" value="KAK3793463.1"/>
    <property type="molecule type" value="Genomic_DNA"/>
</dbReference>